<feature type="compositionally biased region" description="Low complexity" evidence="1">
    <location>
        <begin position="141"/>
        <end position="168"/>
    </location>
</feature>
<proteinExistence type="predicted"/>
<keyword evidence="2" id="KW-0472">Membrane</keyword>
<keyword evidence="4" id="KW-1185">Reference proteome</keyword>
<name>A0A2S6GWL2_9PSEU</name>
<organism evidence="3 4">
    <name type="scientific">Actinokineospora auranticolor</name>
    <dbReference type="NCBI Taxonomy" id="155976"/>
    <lineage>
        <taxon>Bacteria</taxon>
        <taxon>Bacillati</taxon>
        <taxon>Actinomycetota</taxon>
        <taxon>Actinomycetes</taxon>
        <taxon>Pseudonocardiales</taxon>
        <taxon>Pseudonocardiaceae</taxon>
        <taxon>Actinokineospora</taxon>
    </lineage>
</organism>
<feature type="compositionally biased region" description="Basic and acidic residues" evidence="1">
    <location>
        <begin position="14"/>
        <end position="24"/>
    </location>
</feature>
<gene>
    <name evidence="3" type="ORF">CLV40_103245</name>
</gene>
<reference evidence="3 4" key="1">
    <citation type="submission" date="2018-02" db="EMBL/GenBank/DDBJ databases">
        <title>Genomic Encyclopedia of Archaeal and Bacterial Type Strains, Phase II (KMG-II): from individual species to whole genera.</title>
        <authorList>
            <person name="Goeker M."/>
        </authorList>
    </citation>
    <scope>NUCLEOTIDE SEQUENCE [LARGE SCALE GENOMIC DNA]</scope>
    <source>
        <strain evidence="3 4">YU 961-1</strain>
    </source>
</reference>
<accession>A0A2S6GWL2</accession>
<keyword evidence="2" id="KW-0812">Transmembrane</keyword>
<feature type="transmembrane region" description="Helical" evidence="2">
    <location>
        <begin position="85"/>
        <end position="105"/>
    </location>
</feature>
<feature type="region of interest" description="Disordered" evidence="1">
    <location>
        <begin position="1"/>
        <end position="40"/>
    </location>
</feature>
<dbReference type="AlphaFoldDB" id="A0A2S6GWL2"/>
<evidence type="ECO:0000313" key="4">
    <source>
        <dbReference type="Proteomes" id="UP000239203"/>
    </source>
</evidence>
<dbReference type="OrthoDB" id="3677000at2"/>
<keyword evidence="2" id="KW-1133">Transmembrane helix</keyword>
<dbReference type="EMBL" id="PTIX01000003">
    <property type="protein sequence ID" value="PPK69635.1"/>
    <property type="molecule type" value="Genomic_DNA"/>
</dbReference>
<comment type="caution">
    <text evidence="3">The sequence shown here is derived from an EMBL/GenBank/DDBJ whole genome shotgun (WGS) entry which is preliminary data.</text>
</comment>
<protein>
    <submittedName>
        <fullName evidence="3">Uncharacterized protein</fullName>
    </submittedName>
</protein>
<dbReference type="RefSeq" id="WP_104478059.1">
    <property type="nucleotide sequence ID" value="NZ_CP154825.1"/>
</dbReference>
<evidence type="ECO:0000313" key="3">
    <source>
        <dbReference type="EMBL" id="PPK69635.1"/>
    </source>
</evidence>
<sequence>MASSPDPEFPGADDQGRHRVDGRPRRARRGGAHSLEGAARAAGDTDVLPVVGPTVHVDGPATGLAKFDLGTIPASVTPPVSWRRAAWFAVASAILVVFGLTYAAVTLMTGPRRPDVIDALPGLPGMPSRLPEPLVDGQGGTPSAAPRPGGAPSSGAPAPTSAPESPGPDAGDGDQTSESSADGSPVTTTRVAAAGPGDYFNGGSVPAPQVTAAPRSTVVTPMLVVPPNDPNTMGDRTEAFYRAMPGDPGAAYALTTGHLRREGQEQLRRHYADVVRVDVVRIVVDPSRARTKALLRLVRRDGSVTTEERELTFTFGADPRISAERATP</sequence>
<evidence type="ECO:0000256" key="2">
    <source>
        <dbReference type="SAM" id="Phobius"/>
    </source>
</evidence>
<feature type="region of interest" description="Disordered" evidence="1">
    <location>
        <begin position="119"/>
        <end position="208"/>
    </location>
</feature>
<evidence type="ECO:0000256" key="1">
    <source>
        <dbReference type="SAM" id="MobiDB-lite"/>
    </source>
</evidence>
<feature type="compositionally biased region" description="Polar residues" evidence="1">
    <location>
        <begin position="174"/>
        <end position="190"/>
    </location>
</feature>
<dbReference type="Proteomes" id="UP000239203">
    <property type="component" value="Unassembled WGS sequence"/>
</dbReference>